<evidence type="ECO:0000256" key="7">
    <source>
        <dbReference type="SAM" id="Phobius"/>
    </source>
</evidence>
<dbReference type="PANTHER" id="PTHR11730:SF120">
    <property type="entry name" value="RH BLOOD GROUP, D ANTIGEN"/>
    <property type="match status" value="1"/>
</dbReference>
<reference evidence="9" key="2">
    <citation type="submission" date="2025-09" db="UniProtKB">
        <authorList>
            <consortium name="Ensembl"/>
        </authorList>
    </citation>
    <scope>IDENTIFICATION</scope>
</reference>
<dbReference type="Pfam" id="PF00909">
    <property type="entry name" value="Ammonium_transp"/>
    <property type="match status" value="1"/>
</dbReference>
<reference evidence="9" key="1">
    <citation type="submission" date="2025-08" db="UniProtKB">
        <authorList>
            <consortium name="Ensembl"/>
        </authorList>
    </citation>
    <scope>IDENTIFICATION</scope>
</reference>
<feature type="transmembrane region" description="Helical" evidence="7">
    <location>
        <begin position="328"/>
        <end position="351"/>
    </location>
</feature>
<dbReference type="PRINTS" id="PR00342">
    <property type="entry name" value="RHESUSRHD"/>
</dbReference>
<feature type="transmembrane region" description="Helical" evidence="7">
    <location>
        <begin position="141"/>
        <end position="162"/>
    </location>
</feature>
<evidence type="ECO:0000256" key="5">
    <source>
        <dbReference type="ARBA" id="ARBA00023136"/>
    </source>
</evidence>
<organism evidence="9 10">
    <name type="scientific">Periophthalmus magnuspinnatus</name>
    <dbReference type="NCBI Taxonomy" id="409849"/>
    <lineage>
        <taxon>Eukaryota</taxon>
        <taxon>Metazoa</taxon>
        <taxon>Chordata</taxon>
        <taxon>Craniata</taxon>
        <taxon>Vertebrata</taxon>
        <taxon>Euteleostomi</taxon>
        <taxon>Actinopterygii</taxon>
        <taxon>Neopterygii</taxon>
        <taxon>Teleostei</taxon>
        <taxon>Neoteleostei</taxon>
        <taxon>Acanthomorphata</taxon>
        <taxon>Gobiaria</taxon>
        <taxon>Gobiiformes</taxon>
        <taxon>Gobioidei</taxon>
        <taxon>Gobiidae</taxon>
        <taxon>Oxudercinae</taxon>
        <taxon>Periophthalmus</taxon>
    </lineage>
</organism>
<dbReference type="PANTHER" id="PTHR11730">
    <property type="entry name" value="AMMONIUM TRANSPORTER"/>
    <property type="match status" value="1"/>
</dbReference>
<dbReference type="Proteomes" id="UP000261520">
    <property type="component" value="Unplaced"/>
</dbReference>
<dbReference type="InterPro" id="IPR002229">
    <property type="entry name" value="RhesusRHD"/>
</dbReference>
<dbReference type="InterPro" id="IPR029020">
    <property type="entry name" value="Ammonium/urea_transptr"/>
</dbReference>
<evidence type="ECO:0000259" key="8">
    <source>
        <dbReference type="Pfam" id="PF00909"/>
    </source>
</evidence>
<feature type="transmembrane region" description="Helical" evidence="7">
    <location>
        <begin position="298"/>
        <end position="316"/>
    </location>
</feature>
<dbReference type="Gene3D" id="1.10.3430.10">
    <property type="entry name" value="Ammonium transporter AmtB like domains"/>
    <property type="match status" value="1"/>
</dbReference>
<evidence type="ECO:0000256" key="1">
    <source>
        <dbReference type="ARBA" id="ARBA00004141"/>
    </source>
</evidence>
<feature type="transmembrane region" description="Helical" evidence="7">
    <location>
        <begin position="83"/>
        <end position="103"/>
    </location>
</feature>
<dbReference type="GO" id="GO:0005886">
    <property type="term" value="C:plasma membrane"/>
    <property type="evidence" value="ECO:0007669"/>
    <property type="project" value="InterPro"/>
</dbReference>
<proteinExistence type="inferred from homology"/>
<keyword evidence="4 7" id="KW-1133">Transmembrane helix</keyword>
<name>A0A3B4A1A3_9GOBI</name>
<comment type="similarity">
    <text evidence="2">Belongs to the ammonium transporter (TC 2.A.49) family. Rh subfamily.</text>
</comment>
<dbReference type="Ensembl" id="ENSPMGT00000011253.1">
    <property type="protein sequence ID" value="ENSPMGP00000010555.1"/>
    <property type="gene ID" value="ENSPMGG00000008429.1"/>
</dbReference>
<feature type="transmembrane region" description="Helical" evidence="7">
    <location>
        <begin position="168"/>
        <end position="189"/>
    </location>
</feature>
<keyword evidence="3 7" id="KW-0812">Transmembrane</keyword>
<keyword evidence="5 7" id="KW-0472">Membrane</keyword>
<comment type="subcellular location">
    <subcellularLocation>
        <location evidence="1">Membrane</location>
        <topology evidence="1">Multi-pass membrane protein</topology>
    </subcellularLocation>
</comment>
<sequence length="442" mass="49522">MAPQYAPSMRSRLAPILLLVQIIFIALFACYFEIDSQKRARDGTAFNTFYPEFQDVNVMVILGFGFLGTFLVRYGFSSTGFNLLVAVMAVQWALILNGLESWYYNGKIVINLRSFVYAEMCAVPALISIGTVLGKMNPVHLILIAIFEVSGFVLNVWLLHIITKTPLFNGIMLLHIYGAFFGLMLTWLLYRQGSEQPFEKEKISRNSGVFSMLGTLFLWMFWPSFNSVLVDNYPHGRKLEAVCSTYLSLAVSAATAAAVSVASSPKGKLNLVQIQSSILAGGVAIGVAMPVVHKPWEAMTLGFLAAVLSTTGYKYLKSHMVVVFQCHDTCSILSTHGLPGLLGWMAQFLLLKDFDDHTTAIRFAVFHITSLFITLTILILCINHSSGKYCFSLFWRPPQDRKCFDDQAFWEASVDKVMYLLFNTRVVHDIFFPPFLCSFPTL</sequence>
<feature type="transmembrane region" description="Helical" evidence="7">
    <location>
        <begin position="363"/>
        <end position="382"/>
    </location>
</feature>
<keyword evidence="10" id="KW-1185">Reference proteome</keyword>
<feature type="domain" description="Ammonium transporter AmtB-like" evidence="8">
    <location>
        <begin position="18"/>
        <end position="356"/>
    </location>
</feature>
<feature type="transmembrane region" description="Helical" evidence="7">
    <location>
        <begin position="12"/>
        <end position="34"/>
    </location>
</feature>
<feature type="transmembrane region" description="Helical" evidence="7">
    <location>
        <begin position="274"/>
        <end position="292"/>
    </location>
</feature>
<feature type="transmembrane region" description="Helical" evidence="7">
    <location>
        <begin position="56"/>
        <end position="76"/>
    </location>
</feature>
<dbReference type="AlphaFoldDB" id="A0A3B4A1A3"/>
<dbReference type="GO" id="GO:0008519">
    <property type="term" value="F:ammonium channel activity"/>
    <property type="evidence" value="ECO:0007669"/>
    <property type="project" value="InterPro"/>
</dbReference>
<protein>
    <recommendedName>
        <fullName evidence="8">Ammonium transporter AmtB-like domain-containing protein</fullName>
    </recommendedName>
</protein>
<evidence type="ECO:0000256" key="6">
    <source>
        <dbReference type="ARBA" id="ARBA00025220"/>
    </source>
</evidence>
<evidence type="ECO:0000256" key="4">
    <source>
        <dbReference type="ARBA" id="ARBA00022989"/>
    </source>
</evidence>
<comment type="function">
    <text evidence="6">Functions as an ammonia transporter. May play a role in the elimination of ammonia in the gill.</text>
</comment>
<accession>A0A3B4A1A3</accession>
<dbReference type="InterPro" id="IPR024041">
    <property type="entry name" value="NH4_transpt_AmtB-like_dom"/>
</dbReference>
<dbReference type="SUPFAM" id="SSF111352">
    <property type="entry name" value="Ammonium transporter"/>
    <property type="match status" value="1"/>
</dbReference>
<dbReference type="STRING" id="409849.ENSPMGP00000010555"/>
<evidence type="ECO:0000256" key="3">
    <source>
        <dbReference type="ARBA" id="ARBA00022692"/>
    </source>
</evidence>
<evidence type="ECO:0000256" key="2">
    <source>
        <dbReference type="ARBA" id="ARBA00011036"/>
    </source>
</evidence>
<feature type="transmembrane region" description="Helical" evidence="7">
    <location>
        <begin position="115"/>
        <end position="134"/>
    </location>
</feature>
<feature type="transmembrane region" description="Helical" evidence="7">
    <location>
        <begin position="209"/>
        <end position="225"/>
    </location>
</feature>
<evidence type="ECO:0000313" key="10">
    <source>
        <dbReference type="Proteomes" id="UP000261520"/>
    </source>
</evidence>
<dbReference type="GO" id="GO:0097272">
    <property type="term" value="P:ammonium homeostasis"/>
    <property type="evidence" value="ECO:0007669"/>
    <property type="project" value="TreeGrafter"/>
</dbReference>
<evidence type="ECO:0000313" key="9">
    <source>
        <dbReference type="Ensembl" id="ENSPMGP00000010555.1"/>
    </source>
</evidence>
<feature type="transmembrane region" description="Helical" evidence="7">
    <location>
        <begin position="245"/>
        <end position="262"/>
    </location>
</feature>